<accession>A0ABV0FWD8</accession>
<feature type="transmembrane region" description="Helical" evidence="1">
    <location>
        <begin position="146"/>
        <end position="164"/>
    </location>
</feature>
<gene>
    <name evidence="2" type="ORF">ABDJ85_02010</name>
</gene>
<feature type="transmembrane region" description="Helical" evidence="1">
    <location>
        <begin position="70"/>
        <end position="87"/>
    </location>
</feature>
<keyword evidence="3" id="KW-1185">Reference proteome</keyword>
<evidence type="ECO:0000256" key="1">
    <source>
        <dbReference type="SAM" id="Phobius"/>
    </source>
</evidence>
<proteinExistence type="predicted"/>
<feature type="transmembrane region" description="Helical" evidence="1">
    <location>
        <begin position="43"/>
        <end position="61"/>
    </location>
</feature>
<feature type="transmembrane region" description="Helical" evidence="1">
    <location>
        <begin position="298"/>
        <end position="319"/>
    </location>
</feature>
<organism evidence="2 3">
    <name type="scientific">Roseateles paludis</name>
    <dbReference type="NCBI Taxonomy" id="3145238"/>
    <lineage>
        <taxon>Bacteria</taxon>
        <taxon>Pseudomonadati</taxon>
        <taxon>Pseudomonadota</taxon>
        <taxon>Betaproteobacteria</taxon>
        <taxon>Burkholderiales</taxon>
        <taxon>Sphaerotilaceae</taxon>
        <taxon>Roseateles</taxon>
    </lineage>
</organism>
<evidence type="ECO:0000313" key="3">
    <source>
        <dbReference type="Proteomes" id="UP001495147"/>
    </source>
</evidence>
<feature type="transmembrane region" description="Helical" evidence="1">
    <location>
        <begin position="331"/>
        <end position="350"/>
    </location>
</feature>
<reference evidence="2 3" key="1">
    <citation type="submission" date="2024-05" db="EMBL/GenBank/DDBJ databases">
        <title>Roseateles sp. DJS-2-20 16S ribosomal RNA gene Genome sequencing and assembly.</title>
        <authorList>
            <person name="Woo H."/>
        </authorList>
    </citation>
    <scope>NUCLEOTIDE SEQUENCE [LARGE SCALE GENOMIC DNA]</scope>
    <source>
        <strain evidence="2 3">DJS-2-20</strain>
    </source>
</reference>
<feature type="transmembrane region" description="Helical" evidence="1">
    <location>
        <begin position="199"/>
        <end position="219"/>
    </location>
</feature>
<keyword evidence="1" id="KW-1133">Transmembrane helix</keyword>
<feature type="transmembrane region" description="Helical" evidence="1">
    <location>
        <begin position="12"/>
        <end position="31"/>
    </location>
</feature>
<evidence type="ECO:0008006" key="4">
    <source>
        <dbReference type="Google" id="ProtNLM"/>
    </source>
</evidence>
<keyword evidence="1" id="KW-0472">Membrane</keyword>
<dbReference type="RefSeq" id="WP_347703052.1">
    <property type="nucleotide sequence ID" value="NZ_JBDPZD010000001.1"/>
</dbReference>
<keyword evidence="1" id="KW-0812">Transmembrane</keyword>
<feature type="transmembrane region" description="Helical" evidence="1">
    <location>
        <begin position="176"/>
        <end position="193"/>
    </location>
</feature>
<feature type="transmembrane region" description="Helical" evidence="1">
    <location>
        <begin position="93"/>
        <end position="113"/>
    </location>
</feature>
<dbReference type="Proteomes" id="UP001495147">
    <property type="component" value="Unassembled WGS sequence"/>
</dbReference>
<name>A0ABV0FWD8_9BURK</name>
<sequence>MRRRGPTPWPRFALLGLGMSVLVVGIAGGLLRLGWPLPVPLAAAWHGPLMLCGFFGVVIGLERAVAVGQAWAYGSPVFSGLGAWALLAGQAQLGFAGFALGSAVLLAATVAAARRQPEPFMGVLALAVVAALFGQGLWWLGAPLRAGLLPAFAFLVLTITAERLELSRYVPRPPQAAPLLAVIVLALLAALALPEPWDAHAFGLGLVALAAWLGAWDLARNTVRQRGLPRFVAVALLLGYVQLLAAGLLLARCGLQAGTASYDAALHALGLGFIFSMVFGHAPVIAPAVLRVQLRYHAVLYLPLAVLHASLLLRGAGLALEQPALRRQSGLVSAVAIGSFVLLLVLLNLFKRSRRSH</sequence>
<feature type="transmembrane region" description="Helical" evidence="1">
    <location>
        <begin position="231"/>
        <end position="252"/>
    </location>
</feature>
<dbReference type="EMBL" id="JBDPZD010000001">
    <property type="protein sequence ID" value="MEO3690220.1"/>
    <property type="molecule type" value="Genomic_DNA"/>
</dbReference>
<evidence type="ECO:0000313" key="2">
    <source>
        <dbReference type="EMBL" id="MEO3690220.1"/>
    </source>
</evidence>
<feature type="transmembrane region" description="Helical" evidence="1">
    <location>
        <begin position="120"/>
        <end position="140"/>
    </location>
</feature>
<comment type="caution">
    <text evidence="2">The sequence shown here is derived from an EMBL/GenBank/DDBJ whole genome shotgun (WGS) entry which is preliminary data.</text>
</comment>
<feature type="transmembrane region" description="Helical" evidence="1">
    <location>
        <begin position="264"/>
        <end position="286"/>
    </location>
</feature>
<protein>
    <recommendedName>
        <fullName evidence="4">NnrS family protein</fullName>
    </recommendedName>
</protein>